<accession>A0AAD5WQS0</accession>
<dbReference type="EMBL" id="JAKWBI020000279">
    <property type="protein sequence ID" value="KAJ2897377.1"/>
    <property type="molecule type" value="Genomic_DNA"/>
</dbReference>
<evidence type="ECO:0000313" key="2">
    <source>
        <dbReference type="Proteomes" id="UP001201980"/>
    </source>
</evidence>
<keyword evidence="2" id="KW-1185">Reference proteome</keyword>
<dbReference type="AlphaFoldDB" id="A0AAD5WQS0"/>
<protein>
    <submittedName>
        <fullName evidence="1">Uncharacterized protein</fullName>
    </submittedName>
</protein>
<comment type="caution">
    <text evidence="1">The sequence shown here is derived from an EMBL/GenBank/DDBJ whole genome shotgun (WGS) entry which is preliminary data.</text>
</comment>
<name>A0AAD5WQS0_9PEZI</name>
<proteinExistence type="predicted"/>
<dbReference type="Proteomes" id="UP001201980">
    <property type="component" value="Unassembled WGS sequence"/>
</dbReference>
<evidence type="ECO:0000313" key="1">
    <source>
        <dbReference type="EMBL" id="KAJ2897377.1"/>
    </source>
</evidence>
<sequence length="123" mass="13892">MASEPGLCQKLQSRFGKAVFQVELLNAGFTDDDLPLTKNRDQLLQAPHKPGGTTAKIFKPQKEWEPKKVADFELKRWWVLSPSPIAATRKRCTSGLQRLSERLVPSLPHTFTMATTRCDATRQ</sequence>
<organism evidence="1 2">
    <name type="scientific">Zalerion maritima</name>
    <dbReference type="NCBI Taxonomy" id="339359"/>
    <lineage>
        <taxon>Eukaryota</taxon>
        <taxon>Fungi</taxon>
        <taxon>Dikarya</taxon>
        <taxon>Ascomycota</taxon>
        <taxon>Pezizomycotina</taxon>
        <taxon>Sordariomycetes</taxon>
        <taxon>Lulworthiomycetidae</taxon>
        <taxon>Lulworthiales</taxon>
        <taxon>Lulworthiaceae</taxon>
        <taxon>Zalerion</taxon>
    </lineage>
</organism>
<reference evidence="1" key="1">
    <citation type="submission" date="2022-07" db="EMBL/GenBank/DDBJ databases">
        <title>Draft genome sequence of Zalerion maritima ATCC 34329, a (micro)plastics degrading marine fungus.</title>
        <authorList>
            <person name="Paco A."/>
            <person name="Goncalves M.F.M."/>
            <person name="Rocha-Santos T.A.P."/>
            <person name="Alves A."/>
        </authorList>
    </citation>
    <scope>NUCLEOTIDE SEQUENCE</scope>
    <source>
        <strain evidence="1">ATCC 34329</strain>
    </source>
</reference>
<gene>
    <name evidence="1" type="ORF">MKZ38_004715</name>
</gene>